<keyword evidence="3" id="KW-1185">Reference proteome</keyword>
<dbReference type="EMBL" id="WSZM01000190">
    <property type="protein sequence ID" value="KAF4038711.1"/>
    <property type="molecule type" value="Genomic_DNA"/>
</dbReference>
<dbReference type="AlphaFoldDB" id="A0A833TCJ8"/>
<reference evidence="1" key="1">
    <citation type="submission" date="2020-04" db="EMBL/GenBank/DDBJ databases">
        <title>Hybrid Assembly of Korean Phytophthora infestans isolates.</title>
        <authorList>
            <person name="Prokchorchik M."/>
            <person name="Lee Y."/>
            <person name="Seo J."/>
            <person name="Cho J.-H."/>
            <person name="Park Y.-E."/>
            <person name="Jang D.-C."/>
            <person name="Im J.-S."/>
            <person name="Choi J.-G."/>
            <person name="Park H.-J."/>
            <person name="Lee G.-B."/>
            <person name="Lee Y.-G."/>
            <person name="Hong S.-Y."/>
            <person name="Cho K."/>
            <person name="Sohn K.H."/>
        </authorList>
    </citation>
    <scope>NUCLEOTIDE SEQUENCE</scope>
    <source>
        <strain evidence="1">KR_1_A1</strain>
        <strain evidence="2">KR_2_A2</strain>
    </source>
</reference>
<dbReference type="EMBL" id="JAACNO010003044">
    <property type="protein sequence ID" value="KAF4128878.1"/>
    <property type="molecule type" value="Genomic_DNA"/>
</dbReference>
<gene>
    <name evidence="1" type="ORF">GN244_ATG09240</name>
    <name evidence="2" type="ORF">GN958_ATG21939</name>
</gene>
<evidence type="ECO:0000313" key="3">
    <source>
        <dbReference type="Proteomes" id="UP000602510"/>
    </source>
</evidence>
<comment type="caution">
    <text evidence="1">The sequence shown here is derived from an EMBL/GenBank/DDBJ whole genome shotgun (WGS) entry which is preliminary data.</text>
</comment>
<accession>A0A833TCJ8</accession>
<proteinExistence type="predicted"/>
<dbReference type="Proteomes" id="UP000602510">
    <property type="component" value="Unassembled WGS sequence"/>
</dbReference>
<sequence length="86" mass="9894">MNIASAARLVEQITLEIIEMRDNTLHDDDPASFNAIWERAEKFCEALVFEGEESLVPDRHAQWVRRGGRYRGKDVLVYLGLTYPLS</sequence>
<dbReference type="Proteomes" id="UP000704712">
    <property type="component" value="Unassembled WGS sequence"/>
</dbReference>
<evidence type="ECO:0000313" key="1">
    <source>
        <dbReference type="EMBL" id="KAF4038711.1"/>
    </source>
</evidence>
<protein>
    <submittedName>
        <fullName evidence="1">Uncharacterized protein</fullName>
    </submittedName>
</protein>
<organism evidence="1 3">
    <name type="scientific">Phytophthora infestans</name>
    <name type="common">Potato late blight agent</name>
    <name type="synonym">Botrytis infestans</name>
    <dbReference type="NCBI Taxonomy" id="4787"/>
    <lineage>
        <taxon>Eukaryota</taxon>
        <taxon>Sar</taxon>
        <taxon>Stramenopiles</taxon>
        <taxon>Oomycota</taxon>
        <taxon>Peronosporomycetes</taxon>
        <taxon>Peronosporales</taxon>
        <taxon>Peronosporaceae</taxon>
        <taxon>Phytophthora</taxon>
    </lineage>
</organism>
<name>A0A833TCJ8_PHYIN</name>
<evidence type="ECO:0000313" key="2">
    <source>
        <dbReference type="EMBL" id="KAF4128878.1"/>
    </source>
</evidence>